<gene>
    <name evidence="13" type="ORF">DBT_0944</name>
</gene>
<evidence type="ECO:0000259" key="12">
    <source>
        <dbReference type="PROSITE" id="PS50885"/>
    </source>
</evidence>
<dbReference type="SMART" id="SM00388">
    <property type="entry name" value="HisKA"/>
    <property type="match status" value="1"/>
</dbReference>
<feature type="transmembrane region" description="Helical" evidence="10">
    <location>
        <begin position="16"/>
        <end position="36"/>
    </location>
</feature>
<dbReference type="SMART" id="SM00304">
    <property type="entry name" value="HAMP"/>
    <property type="match status" value="1"/>
</dbReference>
<dbReference type="RefSeq" id="WP_067616875.1">
    <property type="nucleotide sequence ID" value="NZ_MAGO01000004.1"/>
</dbReference>
<dbReference type="CDD" id="cd00075">
    <property type="entry name" value="HATPase"/>
    <property type="match status" value="1"/>
</dbReference>
<dbReference type="InterPro" id="IPR003594">
    <property type="entry name" value="HATPase_dom"/>
</dbReference>
<accession>A0A1B9F6T6</accession>
<proteinExistence type="predicted"/>
<evidence type="ECO:0000256" key="4">
    <source>
        <dbReference type="ARBA" id="ARBA00022553"/>
    </source>
</evidence>
<dbReference type="PROSITE" id="PS50109">
    <property type="entry name" value="HIS_KIN"/>
    <property type="match status" value="1"/>
</dbReference>
<dbReference type="CDD" id="cd00082">
    <property type="entry name" value="HisKA"/>
    <property type="match status" value="1"/>
</dbReference>
<dbReference type="SUPFAM" id="SSF158472">
    <property type="entry name" value="HAMP domain-like"/>
    <property type="match status" value="1"/>
</dbReference>
<dbReference type="PANTHER" id="PTHR43711:SF1">
    <property type="entry name" value="HISTIDINE KINASE 1"/>
    <property type="match status" value="1"/>
</dbReference>
<organism evidence="13 14">
    <name type="scientific">Dissulfuribacter thermophilus</name>
    <dbReference type="NCBI Taxonomy" id="1156395"/>
    <lineage>
        <taxon>Bacteria</taxon>
        <taxon>Pseudomonadati</taxon>
        <taxon>Thermodesulfobacteriota</taxon>
        <taxon>Dissulfuribacteria</taxon>
        <taxon>Dissulfuribacterales</taxon>
        <taxon>Dissulfuribacteraceae</taxon>
        <taxon>Dissulfuribacter</taxon>
    </lineage>
</organism>
<feature type="domain" description="Histidine kinase" evidence="11">
    <location>
        <begin position="248"/>
        <end position="462"/>
    </location>
</feature>
<keyword evidence="10" id="KW-0812">Transmembrane</keyword>
<dbReference type="InterPro" id="IPR004358">
    <property type="entry name" value="Sig_transdc_His_kin-like_C"/>
</dbReference>
<evidence type="ECO:0000313" key="13">
    <source>
        <dbReference type="EMBL" id="OCC15593.1"/>
    </source>
</evidence>
<keyword evidence="14" id="KW-1185">Reference proteome</keyword>
<dbReference type="GO" id="GO:0005524">
    <property type="term" value="F:ATP binding"/>
    <property type="evidence" value="ECO:0007669"/>
    <property type="project" value="UniProtKB-KW"/>
</dbReference>
<evidence type="ECO:0000256" key="10">
    <source>
        <dbReference type="SAM" id="Phobius"/>
    </source>
</evidence>
<feature type="transmembrane region" description="Helical" evidence="10">
    <location>
        <begin position="165"/>
        <end position="185"/>
    </location>
</feature>
<evidence type="ECO:0000256" key="2">
    <source>
        <dbReference type="ARBA" id="ARBA00004370"/>
    </source>
</evidence>
<dbReference type="PRINTS" id="PR00344">
    <property type="entry name" value="BCTRLSENSOR"/>
</dbReference>
<dbReference type="PROSITE" id="PS50885">
    <property type="entry name" value="HAMP"/>
    <property type="match status" value="1"/>
</dbReference>
<dbReference type="Pfam" id="PF00672">
    <property type="entry name" value="HAMP"/>
    <property type="match status" value="1"/>
</dbReference>
<comment type="subcellular location">
    <subcellularLocation>
        <location evidence="2">Membrane</location>
    </subcellularLocation>
</comment>
<evidence type="ECO:0000256" key="5">
    <source>
        <dbReference type="ARBA" id="ARBA00022679"/>
    </source>
</evidence>
<keyword evidence="5" id="KW-0808">Transferase</keyword>
<comment type="caution">
    <text evidence="13">The sequence shown here is derived from an EMBL/GenBank/DDBJ whole genome shotgun (WGS) entry which is preliminary data.</text>
</comment>
<dbReference type="Gene3D" id="6.10.340.10">
    <property type="match status" value="1"/>
</dbReference>
<evidence type="ECO:0000256" key="6">
    <source>
        <dbReference type="ARBA" id="ARBA00022741"/>
    </source>
</evidence>
<keyword evidence="7 13" id="KW-0418">Kinase</keyword>
<dbReference type="Gene3D" id="3.30.565.10">
    <property type="entry name" value="Histidine kinase-like ATPase, C-terminal domain"/>
    <property type="match status" value="1"/>
</dbReference>
<keyword evidence="9" id="KW-0902">Two-component regulatory system</keyword>
<comment type="catalytic activity">
    <reaction evidence="1">
        <text>ATP + protein L-histidine = ADP + protein N-phospho-L-histidine.</text>
        <dbReference type="EC" id="2.7.13.3"/>
    </reaction>
</comment>
<protein>
    <recommendedName>
        <fullName evidence="3">histidine kinase</fullName>
        <ecNumber evidence="3">2.7.13.3</ecNumber>
    </recommendedName>
</protein>
<dbReference type="CDD" id="cd06225">
    <property type="entry name" value="HAMP"/>
    <property type="match status" value="1"/>
</dbReference>
<dbReference type="Pfam" id="PF02518">
    <property type="entry name" value="HATPase_c"/>
    <property type="match status" value="1"/>
</dbReference>
<dbReference type="EC" id="2.7.13.3" evidence="3"/>
<dbReference type="InterPro" id="IPR005467">
    <property type="entry name" value="His_kinase_dom"/>
</dbReference>
<dbReference type="Pfam" id="PF00512">
    <property type="entry name" value="HisKA"/>
    <property type="match status" value="1"/>
</dbReference>
<keyword evidence="4" id="KW-0597">Phosphoprotein</keyword>
<evidence type="ECO:0000256" key="8">
    <source>
        <dbReference type="ARBA" id="ARBA00022840"/>
    </source>
</evidence>
<reference evidence="13 14" key="1">
    <citation type="submission" date="2016-06" db="EMBL/GenBank/DDBJ databases">
        <title>Respiratory ammonification of nitrate coupled to the oxidation of elemental sulfur in deep-sea autotrophic thermophilic bacteria.</title>
        <authorList>
            <person name="Slobodkina G.B."/>
            <person name="Mardanov A.V."/>
            <person name="Ravin N.V."/>
            <person name="Frolova A.A."/>
            <person name="Viryasiv M.B."/>
            <person name="Chernyh N.A."/>
            <person name="Bonch-Osmolovskaya E.A."/>
            <person name="Slobodkin A.I."/>
        </authorList>
    </citation>
    <scope>NUCLEOTIDE SEQUENCE [LARGE SCALE GENOMIC DNA]</scope>
    <source>
        <strain evidence="13 14">S69</strain>
    </source>
</reference>
<keyword evidence="10" id="KW-0472">Membrane</keyword>
<dbReference type="STRING" id="1156395.DBT_0944"/>
<dbReference type="FunFam" id="3.30.565.10:FF:000037">
    <property type="entry name" value="Hybrid sensor histidine kinase/response regulator"/>
    <property type="match status" value="1"/>
</dbReference>
<evidence type="ECO:0000313" key="14">
    <source>
        <dbReference type="Proteomes" id="UP000093080"/>
    </source>
</evidence>
<sequence length="463" mass="52724">MKINLPKTLTFRLTTLYAGLFTVAFILVFSIVYYIVQNELLKMMDQDLMEDISDMSENYEQWGLDGLKRFVDRESSDDGPENKCFRIIDAKGRIIHTTDLEQWGNWKTNLPPSHTGDEVLFKTIRIPARPELEARVMTFPIGQYWVEVAVPLKWNELILSELRRAFWLGGVFTMFFSILTGWIMARRTLSKIQEIDYVARKIANSNDLSQRVPLKGTGDELDRLAATFNSMLERLEAFVRELSDMLDNTAHDFKTPLARIRAMAETSLASNDVDSIQEVLVEIMNESDRFLSVLNAIMDISEARTGLLDLKRSEISIYELLRELEGLFSGIAKAKSIRFNVAYPERDVIIRVDRAKLFQALLNIVDNAFKFTPPGGTVAIWLDRDDQFVKISVSDTGPGIPQDKIPRIFERFFRLDSSRSSQGRGIGLALAKAFIEAHGGQIHVESYLNSGSTFSVWIPLKSK</sequence>
<evidence type="ECO:0000259" key="11">
    <source>
        <dbReference type="PROSITE" id="PS50109"/>
    </source>
</evidence>
<dbReference type="GO" id="GO:0016020">
    <property type="term" value="C:membrane"/>
    <property type="evidence" value="ECO:0007669"/>
    <property type="project" value="UniProtKB-SubCell"/>
</dbReference>
<dbReference type="AlphaFoldDB" id="A0A1B9F6T6"/>
<keyword evidence="10" id="KW-1133">Transmembrane helix</keyword>
<dbReference type="SMART" id="SM00387">
    <property type="entry name" value="HATPase_c"/>
    <property type="match status" value="1"/>
</dbReference>
<dbReference type="GO" id="GO:0000155">
    <property type="term" value="F:phosphorelay sensor kinase activity"/>
    <property type="evidence" value="ECO:0007669"/>
    <property type="project" value="InterPro"/>
</dbReference>
<dbReference type="InterPro" id="IPR050736">
    <property type="entry name" value="Sensor_HK_Regulatory"/>
</dbReference>
<evidence type="ECO:0000256" key="9">
    <source>
        <dbReference type="ARBA" id="ARBA00023012"/>
    </source>
</evidence>
<keyword evidence="8" id="KW-0067">ATP-binding</keyword>
<keyword evidence="6" id="KW-0547">Nucleotide-binding</keyword>
<dbReference type="Gene3D" id="1.10.287.130">
    <property type="match status" value="1"/>
</dbReference>
<dbReference type="Proteomes" id="UP000093080">
    <property type="component" value="Unassembled WGS sequence"/>
</dbReference>
<dbReference type="SUPFAM" id="SSF47384">
    <property type="entry name" value="Homodimeric domain of signal transducing histidine kinase"/>
    <property type="match status" value="1"/>
</dbReference>
<evidence type="ECO:0000256" key="1">
    <source>
        <dbReference type="ARBA" id="ARBA00000085"/>
    </source>
</evidence>
<dbReference type="InterPro" id="IPR003661">
    <property type="entry name" value="HisK_dim/P_dom"/>
</dbReference>
<name>A0A1B9F6T6_9BACT</name>
<feature type="domain" description="HAMP" evidence="12">
    <location>
        <begin position="186"/>
        <end position="240"/>
    </location>
</feature>
<dbReference type="PANTHER" id="PTHR43711">
    <property type="entry name" value="TWO-COMPONENT HISTIDINE KINASE"/>
    <property type="match status" value="1"/>
</dbReference>
<dbReference type="InterPro" id="IPR036890">
    <property type="entry name" value="HATPase_C_sf"/>
</dbReference>
<dbReference type="SUPFAM" id="SSF55874">
    <property type="entry name" value="ATPase domain of HSP90 chaperone/DNA topoisomerase II/histidine kinase"/>
    <property type="match status" value="1"/>
</dbReference>
<dbReference type="OrthoDB" id="9770955at2"/>
<dbReference type="EMBL" id="MAGO01000004">
    <property type="protein sequence ID" value="OCC15593.1"/>
    <property type="molecule type" value="Genomic_DNA"/>
</dbReference>
<dbReference type="InterPro" id="IPR003660">
    <property type="entry name" value="HAMP_dom"/>
</dbReference>
<dbReference type="InterPro" id="IPR036097">
    <property type="entry name" value="HisK_dim/P_sf"/>
</dbReference>
<evidence type="ECO:0000256" key="3">
    <source>
        <dbReference type="ARBA" id="ARBA00012438"/>
    </source>
</evidence>
<evidence type="ECO:0000256" key="7">
    <source>
        <dbReference type="ARBA" id="ARBA00022777"/>
    </source>
</evidence>